<dbReference type="AlphaFoldDB" id="A0A8K0RHY5"/>
<gene>
    <name evidence="2" type="ORF">FB567DRAFT_512409</name>
</gene>
<keyword evidence="1" id="KW-0732">Signal</keyword>
<keyword evidence="3" id="KW-1185">Reference proteome</keyword>
<evidence type="ECO:0000313" key="2">
    <source>
        <dbReference type="EMBL" id="KAH7095357.1"/>
    </source>
</evidence>
<feature type="signal peptide" evidence="1">
    <location>
        <begin position="1"/>
        <end position="18"/>
    </location>
</feature>
<organism evidence="2 3">
    <name type="scientific">Paraphoma chrysanthemicola</name>
    <dbReference type="NCBI Taxonomy" id="798071"/>
    <lineage>
        <taxon>Eukaryota</taxon>
        <taxon>Fungi</taxon>
        <taxon>Dikarya</taxon>
        <taxon>Ascomycota</taxon>
        <taxon>Pezizomycotina</taxon>
        <taxon>Dothideomycetes</taxon>
        <taxon>Pleosporomycetidae</taxon>
        <taxon>Pleosporales</taxon>
        <taxon>Pleosporineae</taxon>
        <taxon>Phaeosphaeriaceae</taxon>
        <taxon>Paraphoma</taxon>
    </lineage>
</organism>
<evidence type="ECO:0000313" key="3">
    <source>
        <dbReference type="Proteomes" id="UP000813461"/>
    </source>
</evidence>
<proteinExistence type="predicted"/>
<dbReference type="Proteomes" id="UP000813461">
    <property type="component" value="Unassembled WGS sequence"/>
</dbReference>
<sequence length="167" mass="16430">MRLRSVCALLALATGAVAQTPIPPEVQNSVLLVLATALPPDQRNYALASQSAFASQMASSLAAGNTPAWYQALPSDVKSLLPALYPASATATPTPSASLSFSSVASVSASPIGVNSTSITGVRTPTLSATATRSSAAVATTNAAPYPSAALGAGVGAALGVLGMLAF</sequence>
<protein>
    <submittedName>
        <fullName evidence="2">Uncharacterized protein</fullName>
    </submittedName>
</protein>
<accession>A0A8K0RHY5</accession>
<name>A0A8K0RHY5_9PLEO</name>
<feature type="chain" id="PRO_5035470346" evidence="1">
    <location>
        <begin position="19"/>
        <end position="167"/>
    </location>
</feature>
<reference evidence="2" key="1">
    <citation type="journal article" date="2021" name="Nat. Commun.">
        <title>Genetic determinants of endophytism in the Arabidopsis root mycobiome.</title>
        <authorList>
            <person name="Mesny F."/>
            <person name="Miyauchi S."/>
            <person name="Thiergart T."/>
            <person name="Pickel B."/>
            <person name="Atanasova L."/>
            <person name="Karlsson M."/>
            <person name="Huettel B."/>
            <person name="Barry K.W."/>
            <person name="Haridas S."/>
            <person name="Chen C."/>
            <person name="Bauer D."/>
            <person name="Andreopoulos W."/>
            <person name="Pangilinan J."/>
            <person name="LaButti K."/>
            <person name="Riley R."/>
            <person name="Lipzen A."/>
            <person name="Clum A."/>
            <person name="Drula E."/>
            <person name="Henrissat B."/>
            <person name="Kohler A."/>
            <person name="Grigoriev I.V."/>
            <person name="Martin F.M."/>
            <person name="Hacquard S."/>
        </authorList>
    </citation>
    <scope>NUCLEOTIDE SEQUENCE</scope>
    <source>
        <strain evidence="2">MPI-SDFR-AT-0120</strain>
    </source>
</reference>
<dbReference type="OrthoDB" id="5419608at2759"/>
<comment type="caution">
    <text evidence="2">The sequence shown here is derived from an EMBL/GenBank/DDBJ whole genome shotgun (WGS) entry which is preliminary data.</text>
</comment>
<dbReference type="EMBL" id="JAGMVJ010000001">
    <property type="protein sequence ID" value="KAH7095357.1"/>
    <property type="molecule type" value="Genomic_DNA"/>
</dbReference>
<evidence type="ECO:0000256" key="1">
    <source>
        <dbReference type="SAM" id="SignalP"/>
    </source>
</evidence>